<proteinExistence type="predicted"/>
<accession>A0AAN9L9F5</accession>
<evidence type="ECO:0000313" key="2">
    <source>
        <dbReference type="Proteomes" id="UP001374584"/>
    </source>
</evidence>
<dbReference type="Proteomes" id="UP001374584">
    <property type="component" value="Unassembled WGS sequence"/>
</dbReference>
<gene>
    <name evidence="1" type="ORF">VNO80_28343</name>
</gene>
<comment type="caution">
    <text evidence="1">The sequence shown here is derived from an EMBL/GenBank/DDBJ whole genome shotgun (WGS) entry which is preliminary data.</text>
</comment>
<keyword evidence="2" id="KW-1185">Reference proteome</keyword>
<evidence type="ECO:0000313" key="1">
    <source>
        <dbReference type="EMBL" id="KAK7331606.1"/>
    </source>
</evidence>
<name>A0AAN9L9F5_PHACN</name>
<dbReference type="EMBL" id="JAYMYR010000011">
    <property type="protein sequence ID" value="KAK7331606.1"/>
    <property type="molecule type" value="Genomic_DNA"/>
</dbReference>
<protein>
    <submittedName>
        <fullName evidence="1">Uncharacterized protein</fullName>
    </submittedName>
</protein>
<dbReference type="AlphaFoldDB" id="A0AAN9L9F5"/>
<sequence>MQGNIALKEERNREIESGEEGFVQIHSHPSVKPTHTHFIVFQFSIPNSKLGLGLSMTVSSSFPSQSLIHRRCYSLCLAPRSRCCCCCS</sequence>
<reference evidence="1 2" key="1">
    <citation type="submission" date="2024-01" db="EMBL/GenBank/DDBJ databases">
        <title>The genomes of 5 underutilized Papilionoideae crops provide insights into root nodulation and disease resistanc.</title>
        <authorList>
            <person name="Jiang F."/>
        </authorList>
    </citation>
    <scope>NUCLEOTIDE SEQUENCE [LARGE SCALE GENOMIC DNA]</scope>
    <source>
        <strain evidence="1">JINMINGXINNONG_FW02</strain>
        <tissue evidence="1">Leaves</tissue>
    </source>
</reference>
<organism evidence="1 2">
    <name type="scientific">Phaseolus coccineus</name>
    <name type="common">Scarlet runner bean</name>
    <name type="synonym">Phaseolus multiflorus</name>
    <dbReference type="NCBI Taxonomy" id="3886"/>
    <lineage>
        <taxon>Eukaryota</taxon>
        <taxon>Viridiplantae</taxon>
        <taxon>Streptophyta</taxon>
        <taxon>Embryophyta</taxon>
        <taxon>Tracheophyta</taxon>
        <taxon>Spermatophyta</taxon>
        <taxon>Magnoliopsida</taxon>
        <taxon>eudicotyledons</taxon>
        <taxon>Gunneridae</taxon>
        <taxon>Pentapetalae</taxon>
        <taxon>rosids</taxon>
        <taxon>fabids</taxon>
        <taxon>Fabales</taxon>
        <taxon>Fabaceae</taxon>
        <taxon>Papilionoideae</taxon>
        <taxon>50 kb inversion clade</taxon>
        <taxon>NPAAA clade</taxon>
        <taxon>indigoferoid/millettioid clade</taxon>
        <taxon>Phaseoleae</taxon>
        <taxon>Phaseolus</taxon>
    </lineage>
</organism>